<evidence type="ECO:0000313" key="2">
    <source>
        <dbReference type="EMBL" id="KZX16652.1"/>
    </source>
</evidence>
<dbReference type="InterPro" id="IPR036366">
    <property type="entry name" value="PGBDSf"/>
</dbReference>
<gene>
    <name evidence="2" type="ORF">MBCUT_06900</name>
</gene>
<sequence>MPYYSLVPKPSNEKLTLEVMSKAISLKVKLGARFNPQLNNETIDFDNVIGSQTIHQGARGGELEIEPLFELNRDPKDLDKLKKLESWYLNGTQLWVLYATDEKYANLIFGCKGHQSYIIVDVDVTEYHRGRHDLKLRLQKQTIFPPEVKSFTSWKPATKTTSTNSKSVAKSNPLITALAKCKLPLYENRLGKNKTSDCDLTWQEILRLFKFYITYNGKSLKLDGYFGFYTEDATKKFQRKYKIKVTGKCDTQTLKKIKQLILASIKKEVTVQYPKSVGGVQIIR</sequence>
<dbReference type="SUPFAM" id="SSF47090">
    <property type="entry name" value="PGBD-like"/>
    <property type="match status" value="1"/>
</dbReference>
<dbReference type="Pfam" id="PF01471">
    <property type="entry name" value="PG_binding_1"/>
    <property type="match status" value="1"/>
</dbReference>
<name>A0A166EH90_9EURY</name>
<dbReference type="InterPro" id="IPR036365">
    <property type="entry name" value="PGBD-like_sf"/>
</dbReference>
<accession>A0A166EH90</accession>
<dbReference type="PATRIC" id="fig|47311.3.peg.769"/>
<dbReference type="RefSeq" id="WP_067258942.1">
    <property type="nucleotide sequence ID" value="NZ_LWMW01000088.1"/>
</dbReference>
<reference evidence="2 3" key="1">
    <citation type="submission" date="2016-04" db="EMBL/GenBank/DDBJ databases">
        <title>Genome sequence of Methanobrevibacter cuticularis DSM 11139.</title>
        <authorList>
            <person name="Poehlein A."/>
            <person name="Seedorf H."/>
            <person name="Daniel R."/>
        </authorList>
    </citation>
    <scope>NUCLEOTIDE SEQUENCE [LARGE SCALE GENOMIC DNA]</scope>
    <source>
        <strain evidence="2 3">DSM 11139</strain>
    </source>
</reference>
<dbReference type="Proteomes" id="UP000077275">
    <property type="component" value="Unassembled WGS sequence"/>
</dbReference>
<comment type="caution">
    <text evidence="2">The sequence shown here is derived from an EMBL/GenBank/DDBJ whole genome shotgun (WGS) entry which is preliminary data.</text>
</comment>
<dbReference type="Gene3D" id="1.10.101.10">
    <property type="entry name" value="PGBD-like superfamily/PGBD"/>
    <property type="match status" value="1"/>
</dbReference>
<keyword evidence="3" id="KW-1185">Reference proteome</keyword>
<feature type="domain" description="Peptidoglycan binding-like" evidence="1">
    <location>
        <begin position="203"/>
        <end position="257"/>
    </location>
</feature>
<proteinExistence type="predicted"/>
<evidence type="ECO:0000259" key="1">
    <source>
        <dbReference type="Pfam" id="PF01471"/>
    </source>
</evidence>
<dbReference type="InterPro" id="IPR002477">
    <property type="entry name" value="Peptidoglycan-bd-like"/>
</dbReference>
<dbReference type="EMBL" id="LWMW01000088">
    <property type="protein sequence ID" value="KZX16652.1"/>
    <property type="molecule type" value="Genomic_DNA"/>
</dbReference>
<dbReference type="STRING" id="47311.MBCUT_06900"/>
<evidence type="ECO:0000313" key="3">
    <source>
        <dbReference type="Proteomes" id="UP000077275"/>
    </source>
</evidence>
<protein>
    <submittedName>
        <fullName evidence="2">Putative peptidoglycan binding domain protein</fullName>
    </submittedName>
</protein>
<dbReference type="AlphaFoldDB" id="A0A166EH90"/>
<organism evidence="2 3">
    <name type="scientific">Methanobrevibacter cuticularis</name>
    <dbReference type="NCBI Taxonomy" id="47311"/>
    <lineage>
        <taxon>Archaea</taxon>
        <taxon>Methanobacteriati</taxon>
        <taxon>Methanobacteriota</taxon>
        <taxon>Methanomada group</taxon>
        <taxon>Methanobacteria</taxon>
        <taxon>Methanobacteriales</taxon>
        <taxon>Methanobacteriaceae</taxon>
        <taxon>Methanobrevibacter</taxon>
    </lineage>
</organism>
<dbReference type="OrthoDB" id="382711at2157"/>